<reference evidence="4 5" key="1">
    <citation type="journal article" date="2019" name="Nat. Microbiol.">
        <title>Mediterranean grassland soil C-N compound turnover is dependent on rainfall and depth, and is mediated by genomically divergent microorganisms.</title>
        <authorList>
            <person name="Diamond S."/>
            <person name="Andeer P.F."/>
            <person name="Li Z."/>
            <person name="Crits-Christoph A."/>
            <person name="Burstein D."/>
            <person name="Anantharaman K."/>
            <person name="Lane K.R."/>
            <person name="Thomas B.C."/>
            <person name="Pan C."/>
            <person name="Northen T.R."/>
            <person name="Banfield J.F."/>
        </authorList>
    </citation>
    <scope>NUCLEOTIDE SEQUENCE [LARGE SCALE GENOMIC DNA]</scope>
    <source>
        <strain evidence="4">NP_7</strain>
    </source>
</reference>
<keyword evidence="1" id="KW-0732">Signal</keyword>
<proteinExistence type="predicted"/>
<dbReference type="PANTHER" id="PTHR43405:SF1">
    <property type="entry name" value="GLYCOSYL HYDROLASE DIGH"/>
    <property type="match status" value="1"/>
</dbReference>
<evidence type="ECO:0000313" key="5">
    <source>
        <dbReference type="Proteomes" id="UP000320048"/>
    </source>
</evidence>
<comment type="caution">
    <text evidence="4">The sequence shown here is derived from an EMBL/GenBank/DDBJ whole genome shotgun (WGS) entry which is preliminary data.</text>
</comment>
<dbReference type="Pfam" id="PF16373">
    <property type="entry name" value="DUF4985"/>
    <property type="match status" value="1"/>
</dbReference>
<evidence type="ECO:0000313" key="4">
    <source>
        <dbReference type="EMBL" id="TMI82178.1"/>
    </source>
</evidence>
<accession>A0A537JF47</accession>
<dbReference type="Pfam" id="PF02638">
    <property type="entry name" value="GHL10"/>
    <property type="match status" value="1"/>
</dbReference>
<dbReference type="InterPro" id="IPR017853">
    <property type="entry name" value="GH"/>
</dbReference>
<dbReference type="InterPro" id="IPR003790">
    <property type="entry name" value="GHL10"/>
</dbReference>
<feature type="domain" description="DUF4985" evidence="3">
    <location>
        <begin position="377"/>
        <end position="486"/>
    </location>
</feature>
<sequence>MAALSTLDRVRQTLDQAKQAGVDVVIPEAKTAWGYVTYESAFAPSIDTSPIHHRTFPPNLPRARGHPQGYDMLGTIIREAHARGIRVDVAVNSFNEGFSPLRVGPAFEHPEWQSTAYVATRSVVAPDGTSYDLAGADIPRQRNALVLYTPAAGPLTPSSRWGTEVTVVGGTVTEVRDRAAGDADPGPTPIPAGGYVLSGHGAAAGWLARALPVGAGVTVGPVRTSMVPSSDHGIHAFVNPADPQVYGYEMAVIYDLLSRYDVDGIVLDRTRYEDITEDFSPLSRAGFESFIGRAVTHWPEDVYAYAPRGEWVTRVPGPLYRSWLGYRAHTIMVYTRAVTHLVHTFKPQVAVGMYVGSWYPVYYQEGVNWASPEVDPPYPWIGPEWVRAGLAPLLDYLMIGLYFRDITVAEARADHRDPEVSVQGGALLARWLVQGATPLVGSLLVPMYAGDHERFTNAVRMSQQLTAGAMLFDLVYLTQDDLWGALPDREQ</sequence>
<dbReference type="Gene3D" id="3.20.20.80">
    <property type="entry name" value="Glycosidases"/>
    <property type="match status" value="2"/>
</dbReference>
<dbReference type="AlphaFoldDB" id="A0A537JF47"/>
<dbReference type="InterPro" id="IPR032280">
    <property type="entry name" value="DUF4985"/>
</dbReference>
<dbReference type="SUPFAM" id="SSF51445">
    <property type="entry name" value="(Trans)glycosidases"/>
    <property type="match status" value="1"/>
</dbReference>
<dbReference type="EMBL" id="VBAO01000139">
    <property type="protein sequence ID" value="TMI82178.1"/>
    <property type="molecule type" value="Genomic_DNA"/>
</dbReference>
<evidence type="ECO:0000259" key="2">
    <source>
        <dbReference type="Pfam" id="PF02638"/>
    </source>
</evidence>
<name>A0A537JF47_9BACT</name>
<evidence type="ECO:0008006" key="6">
    <source>
        <dbReference type="Google" id="ProtNLM"/>
    </source>
</evidence>
<organism evidence="4 5">
    <name type="scientific">Candidatus Segetimicrobium genomatis</name>
    <dbReference type="NCBI Taxonomy" id="2569760"/>
    <lineage>
        <taxon>Bacteria</taxon>
        <taxon>Bacillati</taxon>
        <taxon>Candidatus Sysuimicrobiota</taxon>
        <taxon>Candidatus Sysuimicrobiia</taxon>
        <taxon>Candidatus Sysuimicrobiales</taxon>
        <taxon>Candidatus Segetimicrobiaceae</taxon>
        <taxon>Candidatus Segetimicrobium</taxon>
    </lineage>
</organism>
<dbReference type="PANTHER" id="PTHR43405">
    <property type="entry name" value="GLYCOSYL HYDROLASE DIGH"/>
    <property type="match status" value="1"/>
</dbReference>
<protein>
    <recommendedName>
        <fullName evidence="6">Glycosyl hydrolase-like 10 domain-containing protein</fullName>
    </recommendedName>
</protein>
<dbReference type="InterPro" id="IPR052177">
    <property type="entry name" value="Divisome_Glycosyl_Hydrolase"/>
</dbReference>
<evidence type="ECO:0000256" key="1">
    <source>
        <dbReference type="ARBA" id="ARBA00022729"/>
    </source>
</evidence>
<evidence type="ECO:0000259" key="3">
    <source>
        <dbReference type="Pfam" id="PF16373"/>
    </source>
</evidence>
<dbReference type="Proteomes" id="UP000320048">
    <property type="component" value="Unassembled WGS sequence"/>
</dbReference>
<gene>
    <name evidence="4" type="ORF">E6H04_05250</name>
</gene>
<feature type="domain" description="Glycosyl hydrolase-like 10" evidence="2">
    <location>
        <begin position="232"/>
        <end position="369"/>
    </location>
</feature>